<evidence type="ECO:0000313" key="8">
    <source>
        <dbReference type="Proteomes" id="UP000023152"/>
    </source>
</evidence>
<dbReference type="GO" id="GO:0004674">
    <property type="term" value="F:protein serine/threonine kinase activity"/>
    <property type="evidence" value="ECO:0007669"/>
    <property type="project" value="InterPro"/>
</dbReference>
<dbReference type="GO" id="GO:0005524">
    <property type="term" value="F:ATP binding"/>
    <property type="evidence" value="ECO:0007669"/>
    <property type="project" value="UniProtKB-UniRule"/>
</dbReference>
<dbReference type="Pfam" id="PF00069">
    <property type="entry name" value="Pkinase"/>
    <property type="match status" value="1"/>
</dbReference>
<dbReference type="FunFam" id="3.30.200.20:FF:000042">
    <property type="entry name" value="Aurora kinase A"/>
    <property type="match status" value="1"/>
</dbReference>
<dbReference type="SUPFAM" id="SSF56112">
    <property type="entry name" value="Protein kinase-like (PK-like)"/>
    <property type="match status" value="1"/>
</dbReference>
<keyword evidence="8" id="KW-1185">Reference proteome</keyword>
<dbReference type="EMBL" id="ASPP01012742">
    <property type="protein sequence ID" value="ETO20308.1"/>
    <property type="molecule type" value="Genomic_DNA"/>
</dbReference>
<dbReference type="GO" id="GO:0000045">
    <property type="term" value="P:autophagosome assembly"/>
    <property type="evidence" value="ECO:0007669"/>
    <property type="project" value="TreeGrafter"/>
</dbReference>
<evidence type="ECO:0000256" key="5">
    <source>
        <dbReference type="PROSITE-ProRule" id="PRU10141"/>
    </source>
</evidence>
<dbReference type="OMA" id="QTLNHER"/>
<dbReference type="GO" id="GO:0016020">
    <property type="term" value="C:membrane"/>
    <property type="evidence" value="ECO:0007669"/>
    <property type="project" value="TreeGrafter"/>
</dbReference>
<keyword evidence="1" id="KW-0808">Transferase</keyword>
<dbReference type="GO" id="GO:0010506">
    <property type="term" value="P:regulation of autophagy"/>
    <property type="evidence" value="ECO:0007669"/>
    <property type="project" value="InterPro"/>
</dbReference>
<dbReference type="InterPro" id="IPR011009">
    <property type="entry name" value="Kinase-like_dom_sf"/>
</dbReference>
<gene>
    <name evidence="7" type="ORF">RFI_16909</name>
</gene>
<feature type="domain" description="Protein kinase" evidence="6">
    <location>
        <begin position="17"/>
        <end position="193"/>
    </location>
</feature>
<accession>X6N345</accession>
<reference evidence="7 8" key="1">
    <citation type="journal article" date="2013" name="Curr. Biol.">
        <title>The Genome of the Foraminiferan Reticulomyxa filosa.</title>
        <authorList>
            <person name="Glockner G."/>
            <person name="Hulsmann N."/>
            <person name="Schleicher M."/>
            <person name="Noegel A.A."/>
            <person name="Eichinger L."/>
            <person name="Gallinger C."/>
            <person name="Pawlowski J."/>
            <person name="Sierra R."/>
            <person name="Euteneuer U."/>
            <person name="Pillet L."/>
            <person name="Moustafa A."/>
            <person name="Platzer M."/>
            <person name="Groth M."/>
            <person name="Szafranski K."/>
            <person name="Schliwa M."/>
        </authorList>
    </citation>
    <scope>NUCLEOTIDE SEQUENCE [LARGE SCALE GENOMIC DNA]</scope>
</reference>
<keyword evidence="3" id="KW-0418">Kinase</keyword>
<comment type="caution">
    <text evidence="7">The sequence shown here is derived from an EMBL/GenBank/DDBJ whole genome shotgun (WGS) entry which is preliminary data.</text>
</comment>
<dbReference type="GO" id="GO:0005829">
    <property type="term" value="C:cytosol"/>
    <property type="evidence" value="ECO:0007669"/>
    <property type="project" value="TreeGrafter"/>
</dbReference>
<evidence type="ECO:0000256" key="3">
    <source>
        <dbReference type="ARBA" id="ARBA00022777"/>
    </source>
</evidence>
<feature type="binding site" evidence="5">
    <location>
        <position position="46"/>
    </location>
    <ligand>
        <name>ATP</name>
        <dbReference type="ChEBI" id="CHEBI:30616"/>
    </ligand>
</feature>
<dbReference type="Proteomes" id="UP000023152">
    <property type="component" value="Unassembled WGS sequence"/>
</dbReference>
<evidence type="ECO:0000256" key="1">
    <source>
        <dbReference type="ARBA" id="ARBA00022679"/>
    </source>
</evidence>
<name>X6N345_RETFI</name>
<dbReference type="PROSITE" id="PS50011">
    <property type="entry name" value="PROTEIN_KINASE_DOM"/>
    <property type="match status" value="1"/>
</dbReference>
<dbReference type="GO" id="GO:0005776">
    <property type="term" value="C:autophagosome"/>
    <property type="evidence" value="ECO:0007669"/>
    <property type="project" value="TreeGrafter"/>
</dbReference>
<dbReference type="PANTHER" id="PTHR24348">
    <property type="entry name" value="SERINE/THREONINE-PROTEIN KINASE UNC-51-RELATED"/>
    <property type="match status" value="1"/>
</dbReference>
<keyword evidence="2 5" id="KW-0547">Nucleotide-binding</keyword>
<keyword evidence="4 5" id="KW-0067">ATP-binding</keyword>
<evidence type="ECO:0000256" key="2">
    <source>
        <dbReference type="ARBA" id="ARBA00022741"/>
    </source>
</evidence>
<evidence type="ECO:0000256" key="4">
    <source>
        <dbReference type="ARBA" id="ARBA00022840"/>
    </source>
</evidence>
<dbReference type="OrthoDB" id="346907at2759"/>
<protein>
    <submittedName>
        <fullName evidence="7">Autophagy protein 1</fullName>
    </submittedName>
</protein>
<dbReference type="Gene3D" id="1.10.510.10">
    <property type="entry name" value="Transferase(Phosphotransferase) domain 1"/>
    <property type="match status" value="1"/>
</dbReference>
<dbReference type="PANTHER" id="PTHR24348:SF22">
    <property type="entry name" value="NON-SPECIFIC SERINE_THREONINE PROTEIN KINASE"/>
    <property type="match status" value="1"/>
</dbReference>
<dbReference type="PROSITE" id="PS00107">
    <property type="entry name" value="PROTEIN_KINASE_ATP"/>
    <property type="match status" value="1"/>
</dbReference>
<dbReference type="GO" id="GO:0000407">
    <property type="term" value="C:phagophore assembly site"/>
    <property type="evidence" value="ECO:0007669"/>
    <property type="project" value="TreeGrafter"/>
</dbReference>
<proteinExistence type="predicted"/>
<dbReference type="AlphaFoldDB" id="X6N345"/>
<sequence>MQGKPGINYNRKQVGDFILEKSIGFGSFSTVYEGRNVKTGEKVAVKSINLHRINLNAKHQTNLKQEIDILRKCQHTNIVQLLHTYQTNNHIYLVMQYCSGGDLHKFVQKNGPLKEPVAQYFSRQLANGLFYLHSSKIVHRVEFLHNQLFSKINICIKKKKKNENNNKNTTITITITITTIIPITIITTTQNQK</sequence>
<evidence type="ECO:0000259" key="6">
    <source>
        <dbReference type="PROSITE" id="PS50011"/>
    </source>
</evidence>
<evidence type="ECO:0000313" key="7">
    <source>
        <dbReference type="EMBL" id="ETO20308.1"/>
    </source>
</evidence>
<dbReference type="InterPro" id="IPR045269">
    <property type="entry name" value="Atg1-like"/>
</dbReference>
<organism evidence="7 8">
    <name type="scientific">Reticulomyxa filosa</name>
    <dbReference type="NCBI Taxonomy" id="46433"/>
    <lineage>
        <taxon>Eukaryota</taxon>
        <taxon>Sar</taxon>
        <taxon>Rhizaria</taxon>
        <taxon>Retaria</taxon>
        <taxon>Foraminifera</taxon>
        <taxon>Monothalamids</taxon>
        <taxon>Reticulomyxidae</taxon>
        <taxon>Reticulomyxa</taxon>
    </lineage>
</organism>
<dbReference type="InterPro" id="IPR000719">
    <property type="entry name" value="Prot_kinase_dom"/>
</dbReference>
<dbReference type="InterPro" id="IPR017441">
    <property type="entry name" value="Protein_kinase_ATP_BS"/>
</dbReference>